<accession>A0A917EDW3</accession>
<reference evidence="2" key="2">
    <citation type="submission" date="2020-09" db="EMBL/GenBank/DDBJ databases">
        <authorList>
            <person name="Sun Q."/>
            <person name="Zhou Y."/>
        </authorList>
    </citation>
    <scope>NUCLEOTIDE SEQUENCE</scope>
    <source>
        <strain evidence="2">CGMCC 1.15367</strain>
    </source>
</reference>
<feature type="compositionally biased region" description="Basic and acidic residues" evidence="1">
    <location>
        <begin position="34"/>
        <end position="47"/>
    </location>
</feature>
<evidence type="ECO:0000313" key="2">
    <source>
        <dbReference type="EMBL" id="GGE22478.1"/>
    </source>
</evidence>
<dbReference type="EMBL" id="BMIQ01000011">
    <property type="protein sequence ID" value="GGE22478.1"/>
    <property type="molecule type" value="Genomic_DNA"/>
</dbReference>
<protein>
    <submittedName>
        <fullName evidence="2">Uncharacterized protein</fullName>
    </submittedName>
</protein>
<sequence length="133" mass="14706">MVVRQHVLQLVRHGLDGGLEVELAGQRLRHVEQAPEHGLRAEPRPERAAFGGSEGLNRLRHRIEVHHVRRRRTRGKATPGRRDPAARLRVPAKDMRVPGFSAAAPCRTLAADAMPGHRAAAADWEVGILGRKP</sequence>
<reference evidence="2" key="1">
    <citation type="journal article" date="2014" name="Int. J. Syst. Evol. Microbiol.">
        <title>Complete genome sequence of Corynebacterium casei LMG S-19264T (=DSM 44701T), isolated from a smear-ripened cheese.</title>
        <authorList>
            <consortium name="US DOE Joint Genome Institute (JGI-PGF)"/>
            <person name="Walter F."/>
            <person name="Albersmeier A."/>
            <person name="Kalinowski J."/>
            <person name="Ruckert C."/>
        </authorList>
    </citation>
    <scope>NUCLEOTIDE SEQUENCE</scope>
    <source>
        <strain evidence="2">CGMCC 1.15367</strain>
    </source>
</reference>
<dbReference type="AlphaFoldDB" id="A0A917EDW3"/>
<evidence type="ECO:0000256" key="1">
    <source>
        <dbReference type="SAM" id="MobiDB-lite"/>
    </source>
</evidence>
<name>A0A917EDW3_9HYPH</name>
<evidence type="ECO:0000313" key="3">
    <source>
        <dbReference type="Proteomes" id="UP000644699"/>
    </source>
</evidence>
<keyword evidence="3" id="KW-1185">Reference proteome</keyword>
<comment type="caution">
    <text evidence="2">The sequence shown here is derived from an EMBL/GenBank/DDBJ whole genome shotgun (WGS) entry which is preliminary data.</text>
</comment>
<organism evidence="2 3">
    <name type="scientific">Aureimonas endophytica</name>
    <dbReference type="NCBI Taxonomy" id="2027858"/>
    <lineage>
        <taxon>Bacteria</taxon>
        <taxon>Pseudomonadati</taxon>
        <taxon>Pseudomonadota</taxon>
        <taxon>Alphaproteobacteria</taxon>
        <taxon>Hyphomicrobiales</taxon>
        <taxon>Aurantimonadaceae</taxon>
        <taxon>Aureimonas</taxon>
    </lineage>
</organism>
<proteinExistence type="predicted"/>
<gene>
    <name evidence="2" type="ORF">GCM10011390_47320</name>
</gene>
<feature type="region of interest" description="Disordered" evidence="1">
    <location>
        <begin position="34"/>
        <end position="55"/>
    </location>
</feature>
<dbReference type="Proteomes" id="UP000644699">
    <property type="component" value="Unassembled WGS sequence"/>
</dbReference>